<comment type="subcellular location">
    <subcellularLocation>
        <location evidence="1">Cell envelope</location>
    </subcellularLocation>
</comment>
<protein>
    <submittedName>
        <fullName evidence="6">Multidrug resistance efflux pump</fullName>
    </submittedName>
</protein>
<organism evidence="6 7">
    <name type="scientific">Solidesulfovibrio magneticus str. Maddingley MBC34</name>
    <dbReference type="NCBI Taxonomy" id="1206767"/>
    <lineage>
        <taxon>Bacteria</taxon>
        <taxon>Pseudomonadati</taxon>
        <taxon>Thermodesulfobacteriota</taxon>
        <taxon>Desulfovibrionia</taxon>
        <taxon>Desulfovibrionales</taxon>
        <taxon>Desulfovibrionaceae</taxon>
        <taxon>Solidesulfovibrio</taxon>
    </lineage>
</organism>
<evidence type="ECO:0000313" key="7">
    <source>
        <dbReference type="Proteomes" id="UP000006272"/>
    </source>
</evidence>
<evidence type="ECO:0000259" key="5">
    <source>
        <dbReference type="Pfam" id="PF25990"/>
    </source>
</evidence>
<gene>
    <name evidence="6" type="ORF">B193_0191</name>
</gene>
<dbReference type="InterPro" id="IPR050465">
    <property type="entry name" value="UPF0194_transport"/>
</dbReference>
<feature type="coiled-coil region" evidence="3">
    <location>
        <begin position="105"/>
        <end position="132"/>
    </location>
</feature>
<dbReference type="PATRIC" id="fig|1206767.3.peg.175"/>
<dbReference type="Proteomes" id="UP000006272">
    <property type="component" value="Unassembled WGS sequence"/>
</dbReference>
<dbReference type="Pfam" id="PF25990">
    <property type="entry name" value="Beta-barrel_YknX"/>
    <property type="match status" value="1"/>
</dbReference>
<evidence type="ECO:0000256" key="4">
    <source>
        <dbReference type="SAM" id="SignalP"/>
    </source>
</evidence>
<evidence type="ECO:0000256" key="1">
    <source>
        <dbReference type="ARBA" id="ARBA00004196"/>
    </source>
</evidence>
<feature type="signal peptide" evidence="4">
    <location>
        <begin position="1"/>
        <end position="22"/>
    </location>
</feature>
<dbReference type="GO" id="GO:0030313">
    <property type="term" value="C:cell envelope"/>
    <property type="evidence" value="ECO:0007669"/>
    <property type="project" value="UniProtKB-SubCell"/>
</dbReference>
<dbReference type="AlphaFoldDB" id="K6GJ14"/>
<evidence type="ECO:0000313" key="6">
    <source>
        <dbReference type="EMBL" id="EKO41064.1"/>
    </source>
</evidence>
<accession>K6GJ14</accession>
<reference evidence="6 7" key="1">
    <citation type="submission" date="2012-07" db="EMBL/GenBank/DDBJ databases">
        <title>Draft genome sequence of Desulfovibrio magneticus str. Maddingley MBC34 obtained from a metagenomic sequence of a methanogenic enrichment isolated from coal-seam formation water in Victoria, Australia.</title>
        <authorList>
            <person name="Greenfield P."/>
            <person name="Hendry P."/>
            <person name="Li D."/>
            <person name="Rosewarne C.P."/>
            <person name="Tran-Dinh N."/>
            <person name="Elbourne L.D.H."/>
            <person name="Paulsen I.T."/>
            <person name="Midgley D.J."/>
        </authorList>
    </citation>
    <scope>NUCLEOTIDE SEQUENCE [LARGE SCALE GENOMIC DNA]</scope>
    <source>
        <strain evidence="7">Maddingley MBC34</strain>
    </source>
</reference>
<comment type="caution">
    <text evidence="6">The sequence shown here is derived from an EMBL/GenBank/DDBJ whole genome shotgun (WGS) entry which is preliminary data.</text>
</comment>
<evidence type="ECO:0000256" key="2">
    <source>
        <dbReference type="ARBA" id="ARBA00023054"/>
    </source>
</evidence>
<dbReference type="InterPro" id="IPR058636">
    <property type="entry name" value="Beta-barrel_YknX"/>
</dbReference>
<keyword evidence="2 3" id="KW-0175">Coiled coil</keyword>
<evidence type="ECO:0000256" key="3">
    <source>
        <dbReference type="SAM" id="Coils"/>
    </source>
</evidence>
<dbReference type="PANTHER" id="PTHR32347">
    <property type="entry name" value="EFFLUX SYSTEM COMPONENT YKNX-RELATED"/>
    <property type="match status" value="1"/>
</dbReference>
<sequence>MIRRAALLAVGITVLAASVALAQAQAPAAPAENAERAAFRPADISFSGKLYSPVKLSVFLPFNAKILSLSGQIGQRVKRGDVLATYEIPLETRMDEKTKLSPANIKELEHKLAVADKEIDRLSAKGRELEAMSQRNMTSQQAISMNAKEIEVFRKEKSAVLEQLSLARDLLTDRVELAEDHFGKGVGIGKVPKDGIIKAPVDGYVMWMNPELRAGVKLAKEAELFQVGLLNPMIIRAQVHEIEAQKLKEGVPAVVTFDSIPGKKFNASVSRIPWAPMPAALQQPSYYEIELTIPNPDAELKEGLKAQITIQPGK</sequence>
<feature type="domain" description="YknX-like beta-barrel" evidence="5">
    <location>
        <begin position="233"/>
        <end position="310"/>
    </location>
</feature>
<name>K6GJ14_9BACT</name>
<feature type="chain" id="PRO_5003891311" evidence="4">
    <location>
        <begin position="23"/>
        <end position="314"/>
    </location>
</feature>
<keyword evidence="4" id="KW-0732">Signal</keyword>
<proteinExistence type="predicted"/>
<dbReference type="Gene3D" id="2.40.30.170">
    <property type="match status" value="1"/>
</dbReference>
<dbReference type="EMBL" id="ALAO01000024">
    <property type="protein sequence ID" value="EKO41064.1"/>
    <property type="molecule type" value="Genomic_DNA"/>
</dbReference>